<evidence type="ECO:0000313" key="2">
    <source>
        <dbReference type="Proteomes" id="UP001642464"/>
    </source>
</evidence>
<name>A0ABP0S2B7_9DINO</name>
<organism evidence="1 2">
    <name type="scientific">Durusdinium trenchii</name>
    <dbReference type="NCBI Taxonomy" id="1381693"/>
    <lineage>
        <taxon>Eukaryota</taxon>
        <taxon>Sar</taxon>
        <taxon>Alveolata</taxon>
        <taxon>Dinophyceae</taxon>
        <taxon>Suessiales</taxon>
        <taxon>Symbiodiniaceae</taxon>
        <taxon>Durusdinium</taxon>
    </lineage>
</organism>
<dbReference type="EMBL" id="CAXAMM010042740">
    <property type="protein sequence ID" value="CAK9106475.1"/>
    <property type="molecule type" value="Genomic_DNA"/>
</dbReference>
<gene>
    <name evidence="1" type="ORF">SCF082_LOCUS49592</name>
</gene>
<proteinExistence type="predicted"/>
<comment type="caution">
    <text evidence="1">The sequence shown here is derived from an EMBL/GenBank/DDBJ whole genome shotgun (WGS) entry which is preliminary data.</text>
</comment>
<accession>A0ABP0S2B7</accession>
<reference evidence="1 2" key="1">
    <citation type="submission" date="2024-02" db="EMBL/GenBank/DDBJ databases">
        <authorList>
            <person name="Chen Y."/>
            <person name="Shah S."/>
            <person name="Dougan E. K."/>
            <person name="Thang M."/>
            <person name="Chan C."/>
        </authorList>
    </citation>
    <scope>NUCLEOTIDE SEQUENCE [LARGE SCALE GENOMIC DNA]</scope>
</reference>
<keyword evidence="2" id="KW-1185">Reference proteome</keyword>
<sequence length="312" mass="35953">MRFEALLLEKKASGSASDKSDRDLIQEAIARYNDHQANSAIKRWQLNADVTTAIIGVVCGMSAECRQIVNERSQAVHFRKYNYWWATNCRRMKKSMRSRLRWNEETWTKNDCGFDSVDTEKVHHIGFCDLSKWGRLSVPEVDEVASWALRTLNQNPEYSNLDKEVALDLMKELQQEVYLGFYSETSNPTLAQYVVEQVKDKLIEEWKAGQGLMGQQQQKFQASADLSEYSKPREPVLKLCTMSNGHLALPKDVVWEETTAKGVSDSSPMTLYELLFTIEKRGTLQYTITGHKAERPPAVQRGEETDRWDWKL</sequence>
<dbReference type="Proteomes" id="UP001642464">
    <property type="component" value="Unassembled WGS sequence"/>
</dbReference>
<protein>
    <submittedName>
        <fullName evidence="1">Uncharacterized protein</fullName>
    </submittedName>
</protein>
<evidence type="ECO:0000313" key="1">
    <source>
        <dbReference type="EMBL" id="CAK9106475.1"/>
    </source>
</evidence>